<dbReference type="InterPro" id="IPR036291">
    <property type="entry name" value="NAD(P)-bd_dom_sf"/>
</dbReference>
<accession>A0A6J8DUQ5</accession>
<dbReference type="PRINTS" id="PR00080">
    <property type="entry name" value="SDRFAMILY"/>
</dbReference>
<dbReference type="PANTHER" id="PTHR43544:SF12">
    <property type="entry name" value="NAD(P)-BINDING ROSSMANN-FOLD SUPERFAMILY PROTEIN"/>
    <property type="match status" value="1"/>
</dbReference>
<dbReference type="CDD" id="cd05325">
    <property type="entry name" value="carb_red_sniffer_like_SDR_c"/>
    <property type="match status" value="1"/>
</dbReference>
<dbReference type="Gene3D" id="3.40.50.720">
    <property type="entry name" value="NAD(P)-binding Rossmann-like Domain"/>
    <property type="match status" value="1"/>
</dbReference>
<name>A0A6J8DUQ5_MYTCO</name>
<dbReference type="InterPro" id="IPR002347">
    <property type="entry name" value="SDR_fam"/>
</dbReference>
<evidence type="ECO:0000313" key="2">
    <source>
        <dbReference type="EMBL" id="CAC5411034.1"/>
    </source>
</evidence>
<dbReference type="GO" id="GO:0016491">
    <property type="term" value="F:oxidoreductase activity"/>
    <property type="evidence" value="ECO:0007669"/>
    <property type="project" value="TreeGrafter"/>
</dbReference>
<protein>
    <submittedName>
        <fullName evidence="2">Uncharacterized protein</fullName>
    </submittedName>
</protein>
<dbReference type="EMBL" id="CACVKT020007820">
    <property type="protein sequence ID" value="CAC5411034.1"/>
    <property type="molecule type" value="Genomic_DNA"/>
</dbReference>
<organism evidence="2 3">
    <name type="scientific">Mytilus coruscus</name>
    <name type="common">Sea mussel</name>
    <dbReference type="NCBI Taxonomy" id="42192"/>
    <lineage>
        <taxon>Eukaryota</taxon>
        <taxon>Metazoa</taxon>
        <taxon>Spiralia</taxon>
        <taxon>Lophotrochozoa</taxon>
        <taxon>Mollusca</taxon>
        <taxon>Bivalvia</taxon>
        <taxon>Autobranchia</taxon>
        <taxon>Pteriomorphia</taxon>
        <taxon>Mytilida</taxon>
        <taxon>Mytiloidea</taxon>
        <taxon>Mytilidae</taxon>
        <taxon>Mytilinae</taxon>
        <taxon>Mytilus</taxon>
    </lineage>
</organism>
<evidence type="ECO:0000256" key="1">
    <source>
        <dbReference type="SAM" id="Coils"/>
    </source>
</evidence>
<dbReference type="InterPro" id="IPR051468">
    <property type="entry name" value="Fungal_SecMetab_SDRs"/>
</dbReference>
<gene>
    <name evidence="2" type="ORF">MCOR_44170</name>
</gene>
<feature type="coiled-coil region" evidence="1">
    <location>
        <begin position="91"/>
        <end position="153"/>
    </location>
</feature>
<dbReference type="Proteomes" id="UP000507470">
    <property type="component" value="Unassembled WGS sequence"/>
</dbReference>
<dbReference type="OrthoDB" id="5296at2759"/>
<dbReference type="GO" id="GO:0005737">
    <property type="term" value="C:cytoplasm"/>
    <property type="evidence" value="ECO:0007669"/>
    <property type="project" value="TreeGrafter"/>
</dbReference>
<dbReference type="PANTHER" id="PTHR43544">
    <property type="entry name" value="SHORT-CHAIN DEHYDROGENASE/REDUCTASE"/>
    <property type="match status" value="1"/>
</dbReference>
<dbReference type="PRINTS" id="PR00081">
    <property type="entry name" value="GDHRDH"/>
</dbReference>
<proteinExistence type="predicted"/>
<evidence type="ECO:0000313" key="3">
    <source>
        <dbReference type="Proteomes" id="UP000507470"/>
    </source>
</evidence>
<keyword evidence="3" id="KW-1185">Reference proteome</keyword>
<reference evidence="2 3" key="1">
    <citation type="submission" date="2020-06" db="EMBL/GenBank/DDBJ databases">
        <authorList>
            <person name="Li R."/>
            <person name="Bekaert M."/>
        </authorList>
    </citation>
    <scope>NUCLEOTIDE SEQUENCE [LARGE SCALE GENOMIC DNA]</scope>
    <source>
        <strain evidence="3">wild</strain>
    </source>
</reference>
<dbReference type="SUPFAM" id="SSF51735">
    <property type="entry name" value="NAD(P)-binding Rossmann-fold domains"/>
    <property type="match status" value="1"/>
</dbReference>
<dbReference type="Pfam" id="PF00106">
    <property type="entry name" value="adh_short"/>
    <property type="match status" value="1"/>
</dbReference>
<keyword evidence="1" id="KW-0175">Coiled coil</keyword>
<dbReference type="AlphaFoldDB" id="A0A6J8DUQ5"/>
<sequence length="554" mass="61904">MQQHLPKNRKNGNNQTTYQIKPSKRCMPVVVPEVFSTDACGVTGAMAILNEESTIRNQLDDKDQPIEQHSSIAAKTTPVAPISNIRNKTDISQSDKELRQKEKKLRKMEEELKKEKVIINDAIKDQSHLKSYSLNLEAKVKELENSNRILRMKIVGTQPPVVSSSMTGQKPSNIQDNGPPSCANGHASNFETHISILENNIIKDQITHIENTRQLYRQVHDMELQSIQQRLKNLEASLQQQYQPCHFNPFTMQNPISHGPTYMTRMPSHFPHHRPMHPNWPVFCKLLLCIFEGKGIMTTISLIQGASKGIGLQFCKSLLSRDPQSVVIATCRSPDKANELLQLQSDVPNRLHIHQLDVTKTTDIENVCNKTTESYGRLDLLINSAGMLHPSGKGETSLRDVTAEGLGQTFATNTIGPLIMAKYFAPLLRKGNGDIGRQISKIKHAGVFVNISAKVGSITDNGLGGWYSYRLSKAALNMATKNLSIELGRGKNKITCISLHPGTVDTDLSRPYHKGVPKLFSTEESVRMMLEVIDSLSVEDTGKFFTYDKTELSF</sequence>